<keyword evidence="2" id="KW-0805">Transcription regulation</keyword>
<sequence length="173" mass="20508">MDSYFRFLPSEEELVSHYLREKKQVDHIIPEIDLCKHEPWDVPGLYAGLFTEPESPYQDMFFFSPRVYKYNNSARIERTTALGFWKITGKERVIKARGSTGKKKTLTFYEGRVRQSKKTNWVMYEYYLVEDEANPNPKLAQQVMQRDFVLCRLKKKADDHTSIYAEAEPAYDK</sequence>
<dbReference type="Pfam" id="PF02365">
    <property type="entry name" value="NAM"/>
    <property type="match status" value="1"/>
</dbReference>
<comment type="subcellular location">
    <subcellularLocation>
        <location evidence="1">Nucleus</location>
    </subcellularLocation>
</comment>
<gene>
    <name evidence="8" type="primary">LOC103332298</name>
</gene>
<dbReference type="PROSITE" id="PS51005">
    <property type="entry name" value="NAC"/>
    <property type="match status" value="1"/>
</dbReference>
<dbReference type="Proteomes" id="UP000694861">
    <property type="component" value="Linkage group LG5"/>
</dbReference>
<dbReference type="Gene3D" id="2.170.150.80">
    <property type="entry name" value="NAC domain"/>
    <property type="match status" value="1"/>
</dbReference>
<keyword evidence="7" id="KW-1185">Reference proteome</keyword>
<evidence type="ECO:0000256" key="5">
    <source>
        <dbReference type="ARBA" id="ARBA00023242"/>
    </source>
</evidence>
<dbReference type="InterPro" id="IPR036093">
    <property type="entry name" value="NAC_dom_sf"/>
</dbReference>
<evidence type="ECO:0000313" key="8">
    <source>
        <dbReference type="RefSeq" id="XP_008233246.1"/>
    </source>
</evidence>
<protein>
    <submittedName>
        <fullName evidence="8">Protein NTM1-like 9</fullName>
    </submittedName>
</protein>
<dbReference type="SUPFAM" id="SSF101941">
    <property type="entry name" value="NAC domain"/>
    <property type="match status" value="1"/>
</dbReference>
<evidence type="ECO:0000256" key="1">
    <source>
        <dbReference type="ARBA" id="ARBA00004123"/>
    </source>
</evidence>
<evidence type="ECO:0000256" key="4">
    <source>
        <dbReference type="ARBA" id="ARBA00023163"/>
    </source>
</evidence>
<dbReference type="PANTHER" id="PTHR31989">
    <property type="entry name" value="NAC DOMAIN-CONTAINING PROTEIN 82-RELATED"/>
    <property type="match status" value="1"/>
</dbReference>
<dbReference type="InterPro" id="IPR003441">
    <property type="entry name" value="NAC-dom"/>
</dbReference>
<reference evidence="8" key="2">
    <citation type="submission" date="2025-08" db="UniProtKB">
        <authorList>
            <consortium name="RefSeq"/>
        </authorList>
    </citation>
    <scope>IDENTIFICATION</scope>
</reference>
<evidence type="ECO:0000256" key="3">
    <source>
        <dbReference type="ARBA" id="ARBA00023125"/>
    </source>
</evidence>
<proteinExistence type="predicted"/>
<organism evidence="7 8">
    <name type="scientific">Prunus mume</name>
    <name type="common">Japanese apricot</name>
    <name type="synonym">Armeniaca mume</name>
    <dbReference type="NCBI Taxonomy" id="102107"/>
    <lineage>
        <taxon>Eukaryota</taxon>
        <taxon>Viridiplantae</taxon>
        <taxon>Streptophyta</taxon>
        <taxon>Embryophyta</taxon>
        <taxon>Tracheophyta</taxon>
        <taxon>Spermatophyta</taxon>
        <taxon>Magnoliopsida</taxon>
        <taxon>eudicotyledons</taxon>
        <taxon>Gunneridae</taxon>
        <taxon>Pentapetalae</taxon>
        <taxon>rosids</taxon>
        <taxon>fabids</taxon>
        <taxon>Rosales</taxon>
        <taxon>Rosaceae</taxon>
        <taxon>Amygdaloideae</taxon>
        <taxon>Amygdaleae</taxon>
        <taxon>Prunus</taxon>
    </lineage>
</organism>
<feature type="domain" description="NAC" evidence="6">
    <location>
        <begin position="1"/>
        <end position="156"/>
    </location>
</feature>
<evidence type="ECO:0000313" key="7">
    <source>
        <dbReference type="Proteomes" id="UP000694861"/>
    </source>
</evidence>
<name>A0ABM0P1Y5_PRUMU</name>
<reference evidence="7" key="1">
    <citation type="journal article" date="2012" name="Nat. Commun.">
        <title>The genome of Prunus mume.</title>
        <authorList>
            <person name="Zhang Q."/>
            <person name="Chen W."/>
            <person name="Sun L."/>
            <person name="Zhao F."/>
            <person name="Huang B."/>
            <person name="Yang W."/>
            <person name="Tao Y."/>
            <person name="Wang J."/>
            <person name="Yuan Z."/>
            <person name="Fan G."/>
            <person name="Xing Z."/>
            <person name="Han C."/>
            <person name="Pan H."/>
            <person name="Zhong X."/>
            <person name="Shi W."/>
            <person name="Liang X."/>
            <person name="Du D."/>
            <person name="Sun F."/>
            <person name="Xu Z."/>
            <person name="Hao R."/>
            <person name="Lv T."/>
            <person name="Lv Y."/>
            <person name="Zheng Z."/>
            <person name="Sun M."/>
            <person name="Luo L."/>
            <person name="Cai M."/>
            <person name="Gao Y."/>
            <person name="Wang J."/>
            <person name="Yin Y."/>
            <person name="Xu X."/>
            <person name="Cheng T."/>
            <person name="Wang J."/>
        </authorList>
    </citation>
    <scope>NUCLEOTIDE SEQUENCE [LARGE SCALE GENOMIC DNA]</scope>
</reference>
<dbReference type="GeneID" id="103332298"/>
<dbReference type="RefSeq" id="XP_008233246.1">
    <property type="nucleotide sequence ID" value="XM_008235024.1"/>
</dbReference>
<keyword evidence="3" id="KW-0238">DNA-binding</keyword>
<evidence type="ECO:0000259" key="6">
    <source>
        <dbReference type="PROSITE" id="PS51005"/>
    </source>
</evidence>
<accession>A0ABM0P1Y5</accession>
<evidence type="ECO:0000256" key="2">
    <source>
        <dbReference type="ARBA" id="ARBA00023015"/>
    </source>
</evidence>
<keyword evidence="5" id="KW-0539">Nucleus</keyword>
<keyword evidence="4" id="KW-0804">Transcription</keyword>